<gene>
    <name evidence="2" type="ORF">MicloDRAFT_00005110</name>
</gene>
<dbReference type="PATRIC" id="fig|864069.3.peg.561"/>
<dbReference type="InterPro" id="IPR047960">
    <property type="entry name" value="Transpos_IS1380"/>
</dbReference>
<keyword evidence="3" id="KW-1185">Reference proteome</keyword>
<dbReference type="OrthoDB" id="476248at2"/>
<evidence type="ECO:0000313" key="3">
    <source>
        <dbReference type="Proteomes" id="UP000003947"/>
    </source>
</evidence>
<organism evidence="2 3">
    <name type="scientific">Microvirga lotononidis</name>
    <dbReference type="NCBI Taxonomy" id="864069"/>
    <lineage>
        <taxon>Bacteria</taxon>
        <taxon>Pseudomonadati</taxon>
        <taxon>Pseudomonadota</taxon>
        <taxon>Alphaproteobacteria</taxon>
        <taxon>Hyphomicrobiales</taxon>
        <taxon>Methylobacteriaceae</taxon>
        <taxon>Microvirga</taxon>
    </lineage>
</organism>
<dbReference type="Proteomes" id="UP000003947">
    <property type="component" value="Unassembled WGS sequence"/>
</dbReference>
<dbReference type="RefSeq" id="WP_009489118.1">
    <property type="nucleotide sequence ID" value="NZ_CP141049.1"/>
</dbReference>
<dbReference type="eggNOG" id="COG5433">
    <property type="taxonomic scope" value="Bacteria"/>
</dbReference>
<dbReference type="HOGENOM" id="CLU_028186_7_2_5"/>
<dbReference type="AlphaFoldDB" id="I4Z438"/>
<proteinExistence type="predicted"/>
<name>I4Z438_9HYPH</name>
<evidence type="ECO:0000313" key="2">
    <source>
        <dbReference type="EMBL" id="EIM30980.1"/>
    </source>
</evidence>
<accession>I4Z438</accession>
<dbReference type="EMBL" id="JH660635">
    <property type="protein sequence ID" value="EIM30980.1"/>
    <property type="molecule type" value="Genomic_DNA"/>
</dbReference>
<reference evidence="2 3" key="1">
    <citation type="submission" date="2012-02" db="EMBL/GenBank/DDBJ databases">
        <title>Improved High-Quality Draft sequence of Microvirga sp. WSM3557.</title>
        <authorList>
            <consortium name="US DOE Joint Genome Institute"/>
            <person name="Lucas S."/>
            <person name="Han J."/>
            <person name="Lapidus A."/>
            <person name="Cheng J.-F."/>
            <person name="Goodwin L."/>
            <person name="Pitluck S."/>
            <person name="Peters L."/>
            <person name="Zhang X."/>
            <person name="Detter J.C."/>
            <person name="Han C."/>
            <person name="Tapia R."/>
            <person name="Land M."/>
            <person name="Hauser L."/>
            <person name="Kyrpides N."/>
            <person name="Ivanova N."/>
            <person name="Pagani I."/>
            <person name="Brau L."/>
            <person name="Yates R."/>
            <person name="O'Hara G."/>
            <person name="Rui T."/>
            <person name="Howieson J."/>
            <person name="Reeve W."/>
            <person name="Woyke T."/>
        </authorList>
    </citation>
    <scope>NUCLEOTIDE SEQUENCE [LARGE SCALE GENOMIC DNA]</scope>
    <source>
        <strain evidence="2 3">WSM3557</strain>
    </source>
</reference>
<dbReference type="NCBIfam" id="NF033539">
    <property type="entry name" value="transpos_IS1380"/>
    <property type="match status" value="1"/>
</dbReference>
<protein>
    <submittedName>
        <fullName evidence="2">Transposase family protein</fullName>
    </submittedName>
</protein>
<evidence type="ECO:0000259" key="1">
    <source>
        <dbReference type="Pfam" id="PF13701"/>
    </source>
</evidence>
<feature type="domain" description="Transposase DDE" evidence="1">
    <location>
        <begin position="13"/>
        <end position="445"/>
    </location>
</feature>
<dbReference type="Pfam" id="PF13701">
    <property type="entry name" value="DDE_Tnp_1_4"/>
    <property type="match status" value="1"/>
</dbReference>
<dbReference type="STRING" id="864069.MicloDRAFT_00005110"/>
<dbReference type="InterPro" id="IPR025668">
    <property type="entry name" value="Tnp_DDE_dom"/>
</dbReference>
<sequence length="446" mass="50281">MNHSTLPLPGLSPGGGKSVLARFDGGLLSSDAGVLALREVEKRLGVAERLAACIDDPRSQDQVVHRLPDLIRFRLLMIAAGYADGNDAISLRSDPIFKMAQDGLPSERDLASQPTLSRLENRPDARSRVRMGRAMVELYCASFRQVPKQIVLDLDDTFDAVHGDQQLRLFNAHYDEYGFQPMVVFDGEGRFITAVLRPARRPKGSEIRAHLRRLIRALRAHWPTTRILIRADSHDCGPVVIDWCRANRIDFILGVASTSTLRRHITGLEASAKARFAAAPQRGKVRRFTEFFDGAASWSRVERIIARVEAGAQGSDTRFIVTNLTGGRAKMLYERIYCRRGMAENHIKAWKAHLAADRTSCTKATANQFRLFLHAGAYWLMWVLRARMPKRSLWRIAQFDTLRLRLIKIAARVVERKTQIQLHLPSACPDQTILRVVLGRLPRLVT</sequence>